<evidence type="ECO:0000313" key="6">
    <source>
        <dbReference type="Proteomes" id="UP000271624"/>
    </source>
</evidence>
<dbReference type="GO" id="GO:0030428">
    <property type="term" value="C:cell septum"/>
    <property type="evidence" value="ECO:0007669"/>
    <property type="project" value="UniProtKB-SubCell"/>
</dbReference>
<dbReference type="RefSeq" id="WP_127086700.1">
    <property type="nucleotide sequence ID" value="NZ_RSCL01000036.1"/>
</dbReference>
<dbReference type="OrthoDB" id="525404at2"/>
<comment type="subcellular location">
    <subcellularLocation>
        <location evidence="2">Cell septum</location>
    </subcellularLocation>
</comment>
<dbReference type="InterPro" id="IPR024186">
    <property type="entry name" value="Sig_transdc_resp-reg_PatA"/>
</dbReference>
<sequence>MQGNLDEIDIRSILQLIELGQRTGVLFVSSLEPNPTESWFMFFLNGQIAYASNGVQNLSRLDDYLRHYRVKPPIDKFTNNIFDVQVRRRQDQLAFSESYSLPEYSYLWALLGQNIINTTQARTIIQGLIRETIFDLLNLKRGNFLFEVTSPLAPVLNTWKTAPLTSQTIRQVQDWKQLYPYIQSPDQLPMLASVVRLQSSVPMATANKLKQWADGKTSLRQLARYLNRDILTVAKALYPYVLQGWVHLVYTNTIALAENEPTTEENQITTKKTIVFIDSETSTRRSVESIFMSEGFNASVFSNPIQALTGIFTLKPNLILSELTMPELNGYEICAMLRSCQAFRHLPIIMLTDQKNFSLLAKAKMAGATGFLSKPFNNADLVMIVKQCLNSPVIGNNKNTGLVDYTQYRVKNNITEQTKTHRL</sequence>
<comment type="caution">
    <text evidence="3">Lacks conserved residue(s) required for the propagation of feature annotation.</text>
</comment>
<comment type="caution">
    <text evidence="5">The sequence shown here is derived from an EMBL/GenBank/DDBJ whole genome shotgun (WGS) entry which is preliminary data.</text>
</comment>
<dbReference type="InterPro" id="IPR050595">
    <property type="entry name" value="Bact_response_regulator"/>
</dbReference>
<evidence type="ECO:0000256" key="1">
    <source>
        <dbReference type="ARBA" id="ARBA00022553"/>
    </source>
</evidence>
<comment type="function">
    <text evidence="2">Controls heterocyst pattern formation.</text>
</comment>
<reference evidence="5" key="2">
    <citation type="journal article" date="2019" name="Genome Biol. Evol.">
        <title>Day and night: Metabolic profiles and evolutionary relationships of six axenic non-marine cyanobacteria.</title>
        <authorList>
            <person name="Will S.E."/>
            <person name="Henke P."/>
            <person name="Boedeker C."/>
            <person name="Huang S."/>
            <person name="Brinkmann H."/>
            <person name="Rohde M."/>
            <person name="Jarek M."/>
            <person name="Friedl T."/>
            <person name="Seufert S."/>
            <person name="Schumacher M."/>
            <person name="Overmann J."/>
            <person name="Neumann-Schaal M."/>
            <person name="Petersen J."/>
        </authorList>
    </citation>
    <scope>NUCLEOTIDE SEQUENCE [LARGE SCALE GENOMIC DNA]</scope>
    <source>
        <strain evidence="5">PCC 7102</strain>
    </source>
</reference>
<dbReference type="Proteomes" id="UP000271624">
    <property type="component" value="Unassembled WGS sequence"/>
</dbReference>
<dbReference type="EMBL" id="RSCL01000036">
    <property type="protein sequence ID" value="RUS96515.1"/>
    <property type="molecule type" value="Genomic_DNA"/>
</dbReference>
<evidence type="ECO:0000256" key="3">
    <source>
        <dbReference type="PROSITE-ProRule" id="PRU00169"/>
    </source>
</evidence>
<name>A0A433URQ3_9CYAN</name>
<dbReference type="GO" id="GO:0043158">
    <property type="term" value="P:heterocyst development"/>
    <property type="evidence" value="ECO:0007669"/>
    <property type="project" value="UniProtKB-KW"/>
</dbReference>
<proteinExistence type="evidence at transcript level"/>
<gene>
    <name evidence="5" type="ORF">DSM106972_087020</name>
</gene>
<dbReference type="Gene3D" id="3.40.50.2300">
    <property type="match status" value="1"/>
</dbReference>
<dbReference type="SUPFAM" id="SSF52172">
    <property type="entry name" value="CheY-like"/>
    <property type="match status" value="1"/>
</dbReference>
<dbReference type="Pfam" id="PF14332">
    <property type="entry name" value="DUF4388"/>
    <property type="match status" value="1"/>
</dbReference>
<comment type="induction">
    <text evidence="2">By nitrogen starvation.</text>
</comment>
<organism evidence="5 6">
    <name type="scientific">Dulcicalothrix desertica PCC 7102</name>
    <dbReference type="NCBI Taxonomy" id="232991"/>
    <lineage>
        <taxon>Bacteria</taxon>
        <taxon>Bacillati</taxon>
        <taxon>Cyanobacteriota</taxon>
        <taxon>Cyanophyceae</taxon>
        <taxon>Nostocales</taxon>
        <taxon>Calotrichaceae</taxon>
        <taxon>Dulcicalothrix</taxon>
    </lineage>
</organism>
<dbReference type="PIRSF" id="PIRSF005897">
    <property type="entry name" value="RR_PatA"/>
    <property type="match status" value="1"/>
</dbReference>
<evidence type="ECO:0000313" key="5">
    <source>
        <dbReference type="EMBL" id="RUS96515.1"/>
    </source>
</evidence>
<dbReference type="SMART" id="SM00448">
    <property type="entry name" value="REC"/>
    <property type="match status" value="1"/>
</dbReference>
<keyword evidence="1" id="KW-0597">Phosphoprotein</keyword>
<protein>
    <recommendedName>
        <fullName evidence="2">Protein PatA</fullName>
    </recommendedName>
</protein>
<dbReference type="PANTHER" id="PTHR44591:SF3">
    <property type="entry name" value="RESPONSE REGULATORY DOMAIN-CONTAINING PROTEIN"/>
    <property type="match status" value="1"/>
</dbReference>
<dbReference type="GO" id="GO:0000160">
    <property type="term" value="P:phosphorelay signal transduction system"/>
    <property type="evidence" value="ECO:0007669"/>
    <property type="project" value="UniProtKB-KW"/>
</dbReference>
<keyword evidence="2" id="KW-0902">Two-component regulatory system</keyword>
<dbReference type="PROSITE" id="PS50110">
    <property type="entry name" value="RESPONSE_REGULATORY"/>
    <property type="match status" value="1"/>
</dbReference>
<dbReference type="Pfam" id="PF00072">
    <property type="entry name" value="Response_reg"/>
    <property type="match status" value="1"/>
</dbReference>
<evidence type="ECO:0000259" key="4">
    <source>
        <dbReference type="PROSITE" id="PS50110"/>
    </source>
</evidence>
<keyword evidence="6" id="KW-1185">Reference proteome</keyword>
<keyword evidence="2" id="KW-0364">Heterocyst</keyword>
<feature type="domain" description="Response regulatory" evidence="4">
    <location>
        <begin position="273"/>
        <end position="389"/>
    </location>
</feature>
<accession>A0A433URQ3</accession>
<dbReference type="InterPro" id="IPR001789">
    <property type="entry name" value="Sig_transdc_resp-reg_receiver"/>
</dbReference>
<dbReference type="AlphaFoldDB" id="A0A433URQ3"/>
<dbReference type="PANTHER" id="PTHR44591">
    <property type="entry name" value="STRESS RESPONSE REGULATOR PROTEIN 1"/>
    <property type="match status" value="1"/>
</dbReference>
<evidence type="ECO:0000256" key="2">
    <source>
        <dbReference type="PIRNR" id="PIRNR005897"/>
    </source>
</evidence>
<dbReference type="InterPro" id="IPR025497">
    <property type="entry name" value="PatA-like_N"/>
</dbReference>
<dbReference type="InterPro" id="IPR011006">
    <property type="entry name" value="CheY-like_superfamily"/>
</dbReference>
<reference evidence="5" key="1">
    <citation type="submission" date="2018-12" db="EMBL/GenBank/DDBJ databases">
        <authorList>
            <person name="Will S."/>
            <person name="Neumann-Schaal M."/>
            <person name="Henke P."/>
        </authorList>
    </citation>
    <scope>NUCLEOTIDE SEQUENCE</scope>
    <source>
        <strain evidence="5">PCC 7102</strain>
    </source>
</reference>